<sequence>MLHRINTIFMSIKPFVNFCQNRIHRVTNNFNSEHSSNGSSHLRGGCISQVKSRVNRDCSHRVGARGSNWVGRNHLKRYCIHDSDRCRWNVRSNISPGNIHSM</sequence>
<comment type="caution">
    <text evidence="1">The sequence shown here is derived from an EMBL/GenBank/DDBJ whole genome shotgun (WGS) entry which is preliminary data.</text>
</comment>
<organism evidence="1 2">
    <name type="scientific">Hibiscus sabdariffa</name>
    <name type="common">roselle</name>
    <dbReference type="NCBI Taxonomy" id="183260"/>
    <lineage>
        <taxon>Eukaryota</taxon>
        <taxon>Viridiplantae</taxon>
        <taxon>Streptophyta</taxon>
        <taxon>Embryophyta</taxon>
        <taxon>Tracheophyta</taxon>
        <taxon>Spermatophyta</taxon>
        <taxon>Magnoliopsida</taxon>
        <taxon>eudicotyledons</taxon>
        <taxon>Gunneridae</taxon>
        <taxon>Pentapetalae</taxon>
        <taxon>rosids</taxon>
        <taxon>malvids</taxon>
        <taxon>Malvales</taxon>
        <taxon>Malvaceae</taxon>
        <taxon>Malvoideae</taxon>
        <taxon>Hibiscus</taxon>
    </lineage>
</organism>
<keyword evidence="2" id="KW-1185">Reference proteome</keyword>
<proteinExistence type="predicted"/>
<name>A0ABR2G1Z8_9ROSI</name>
<protein>
    <submittedName>
        <fullName evidence="1">Uncharacterized protein</fullName>
    </submittedName>
</protein>
<dbReference type="Proteomes" id="UP001472677">
    <property type="component" value="Unassembled WGS sequence"/>
</dbReference>
<evidence type="ECO:0000313" key="2">
    <source>
        <dbReference type="Proteomes" id="UP001472677"/>
    </source>
</evidence>
<dbReference type="EMBL" id="JBBPBM010000003">
    <property type="protein sequence ID" value="KAK8592898.1"/>
    <property type="molecule type" value="Genomic_DNA"/>
</dbReference>
<evidence type="ECO:0000313" key="1">
    <source>
        <dbReference type="EMBL" id="KAK8592898.1"/>
    </source>
</evidence>
<accession>A0ABR2G1Z8</accession>
<gene>
    <name evidence="1" type="ORF">V6N12_044991</name>
</gene>
<reference evidence="1 2" key="1">
    <citation type="journal article" date="2024" name="G3 (Bethesda)">
        <title>Genome assembly of Hibiscus sabdariffa L. provides insights into metabolisms of medicinal natural products.</title>
        <authorList>
            <person name="Kim T."/>
        </authorList>
    </citation>
    <scope>NUCLEOTIDE SEQUENCE [LARGE SCALE GENOMIC DNA]</scope>
    <source>
        <strain evidence="1">TK-2024</strain>
        <tissue evidence="1">Old leaves</tissue>
    </source>
</reference>